<name>A0A0B4DS28_9MICO</name>
<dbReference type="Gene3D" id="3.50.50.60">
    <property type="entry name" value="FAD/NAD(P)-binding domain"/>
    <property type="match status" value="1"/>
</dbReference>
<protein>
    <submittedName>
        <fullName evidence="2">Amine oxidase</fullName>
    </submittedName>
</protein>
<gene>
    <name evidence="2" type="ORF">RM52_11390</name>
</gene>
<evidence type="ECO:0000313" key="3">
    <source>
        <dbReference type="Proteomes" id="UP000031202"/>
    </source>
</evidence>
<dbReference type="InterPro" id="IPR036188">
    <property type="entry name" value="FAD/NAD-bd_sf"/>
</dbReference>
<dbReference type="PANTHER" id="PTHR42923:SF3">
    <property type="entry name" value="PROTOPORPHYRINOGEN OXIDASE"/>
    <property type="match status" value="1"/>
</dbReference>
<dbReference type="RefSeq" id="WP_039416265.1">
    <property type="nucleotide sequence ID" value="NZ_JWSZ01000013.1"/>
</dbReference>
<dbReference type="GO" id="GO:0016491">
    <property type="term" value="F:oxidoreductase activity"/>
    <property type="evidence" value="ECO:0007669"/>
    <property type="project" value="InterPro"/>
</dbReference>
<dbReference type="AlphaFoldDB" id="A0A0B4DS28"/>
<evidence type="ECO:0000259" key="1">
    <source>
        <dbReference type="Pfam" id="PF01593"/>
    </source>
</evidence>
<dbReference type="EMBL" id="JWSZ01000013">
    <property type="protein sequence ID" value="KIC57083.1"/>
    <property type="molecule type" value="Genomic_DNA"/>
</dbReference>
<dbReference type="Pfam" id="PF01593">
    <property type="entry name" value="Amino_oxidase"/>
    <property type="match status" value="1"/>
</dbReference>
<proteinExistence type="predicted"/>
<dbReference type="SUPFAM" id="SSF51905">
    <property type="entry name" value="FAD/NAD(P)-binding domain"/>
    <property type="match status" value="1"/>
</dbReference>
<dbReference type="PANTHER" id="PTHR42923">
    <property type="entry name" value="PROTOPORPHYRINOGEN OXIDASE"/>
    <property type="match status" value="1"/>
</dbReference>
<dbReference type="Gene3D" id="3.90.660.20">
    <property type="entry name" value="Protoporphyrinogen oxidase, mitochondrial, domain 2"/>
    <property type="match status" value="1"/>
</dbReference>
<feature type="domain" description="Amine oxidase" evidence="1">
    <location>
        <begin position="25"/>
        <end position="276"/>
    </location>
</feature>
<reference evidence="2 3" key="1">
    <citation type="submission" date="2014-12" db="EMBL/GenBank/DDBJ databases">
        <title>Genome sequencing of Microbacterium hominis TPW29.</title>
        <authorList>
            <person name="Tan P.W."/>
            <person name="Chan K.-G."/>
        </authorList>
    </citation>
    <scope>NUCLEOTIDE SEQUENCE [LARGE SCALE GENOMIC DNA]</scope>
    <source>
        <strain evidence="2 3">TPW29</strain>
    </source>
</reference>
<dbReference type="Gene3D" id="1.10.3110.10">
    <property type="entry name" value="protoporphyrinogen ix oxidase, domain 3"/>
    <property type="match status" value="1"/>
</dbReference>
<evidence type="ECO:0000313" key="2">
    <source>
        <dbReference type="EMBL" id="KIC57083.1"/>
    </source>
</evidence>
<dbReference type="InterPro" id="IPR050464">
    <property type="entry name" value="Zeta_carotene_desat/Oxidored"/>
</dbReference>
<sequence length="486" mass="50473">MSDKPAADLADRARTTRVVVIGGGIAGLVAAWECARIGMPVTLIEQQPRLGGRIETDELDGITVDLAPEAFSLSAPALAGLLDELELRTEVEPAREGSVAVALATPGGPRVVTLPPHRAGIPANVWAEPVRALVGGRGVWRAYLDRLRPPLTIGRERSLGALVRSRMGARLRERLVAPLTLGTWGVDPDLIDVDLAVPGLSAALTRAGSLAGAVGQLLPDDAATRGPRRARLRGGLTQLVTALTERLLLLDADLRVNHRARGLTRTPDGWLVHLDPADPRDEAELSSAQESAAPLPADIVVLAGGAASGAALLREHGIVLEAAPLPVRDVVTLVMDAGTAASDGPSTIYPVPGAMAAASVIDVGSAWSGVHAQAGPDRRVVRVTLDASPTDDATEIVARAAADVTRLWPGIGHVRAATHRRARLAPPASVLGHAERSAATRAAIGRRHGGLIAVGEDLAGGGVSGIVADTLAEVERVRHDVLWTRS</sequence>
<dbReference type="Proteomes" id="UP000031202">
    <property type="component" value="Unassembled WGS sequence"/>
</dbReference>
<comment type="caution">
    <text evidence="2">The sequence shown here is derived from an EMBL/GenBank/DDBJ whole genome shotgun (WGS) entry which is preliminary data.</text>
</comment>
<organism evidence="2 3">
    <name type="scientific">Microbacterium hominis</name>
    <dbReference type="NCBI Taxonomy" id="162426"/>
    <lineage>
        <taxon>Bacteria</taxon>
        <taxon>Bacillati</taxon>
        <taxon>Actinomycetota</taxon>
        <taxon>Actinomycetes</taxon>
        <taxon>Micrococcales</taxon>
        <taxon>Microbacteriaceae</taxon>
        <taxon>Microbacterium</taxon>
    </lineage>
</organism>
<accession>A0A0B4DS28</accession>
<dbReference type="InterPro" id="IPR002937">
    <property type="entry name" value="Amino_oxidase"/>
</dbReference>